<proteinExistence type="predicted"/>
<gene>
    <name evidence="1" type="ORF">FHI69_20150</name>
</gene>
<name>A0A5C4NNC1_9BURK</name>
<comment type="caution">
    <text evidence="1">The sequence shown here is derived from an EMBL/GenBank/DDBJ whole genome shotgun (WGS) entry which is preliminary data.</text>
</comment>
<dbReference type="EMBL" id="VDGE01000008">
    <property type="protein sequence ID" value="TNC75415.1"/>
    <property type="molecule type" value="Genomic_DNA"/>
</dbReference>
<accession>A0A5C4NNC1</accession>
<dbReference type="AlphaFoldDB" id="A0A5C4NNC1"/>
<organism evidence="1 2">
    <name type="scientific">Janthinobacterium lividum</name>
    <dbReference type="NCBI Taxonomy" id="29581"/>
    <lineage>
        <taxon>Bacteria</taxon>
        <taxon>Pseudomonadati</taxon>
        <taxon>Pseudomonadota</taxon>
        <taxon>Betaproteobacteria</taxon>
        <taxon>Burkholderiales</taxon>
        <taxon>Oxalobacteraceae</taxon>
        <taxon>Janthinobacterium</taxon>
    </lineage>
</organism>
<dbReference type="RefSeq" id="WP_139091760.1">
    <property type="nucleotide sequence ID" value="NZ_VDGE01000008.1"/>
</dbReference>
<reference evidence="1 2" key="1">
    <citation type="submission" date="2019-06" db="EMBL/GenBank/DDBJ databases">
        <title>Genome sequence of Janthinobacterium lividum UCD_MED1.</title>
        <authorList>
            <person name="De Leon M.E."/>
            <person name="Jospin G."/>
        </authorList>
    </citation>
    <scope>NUCLEOTIDE SEQUENCE [LARGE SCALE GENOMIC DNA]</scope>
    <source>
        <strain evidence="1 2">UCD_MED1</strain>
    </source>
</reference>
<dbReference type="Proteomes" id="UP000305681">
    <property type="component" value="Unassembled WGS sequence"/>
</dbReference>
<evidence type="ECO:0000313" key="2">
    <source>
        <dbReference type="Proteomes" id="UP000305681"/>
    </source>
</evidence>
<protein>
    <submittedName>
        <fullName evidence="1">GTPase</fullName>
    </submittedName>
</protein>
<evidence type="ECO:0000313" key="1">
    <source>
        <dbReference type="EMBL" id="TNC75415.1"/>
    </source>
</evidence>
<sequence length="137" mass="14550">MTSAVRRPTPLTLVSGGRAAEREAAIAQALQPGHATAVILEGLADGNAILADLAEEISPSSSFPLQLLRIAPGCLCCSGNLVLRVTLNRLLRHPPARLFISLADASHIEQLRTWLTASPYDVLLALEPDLIVSSTYS</sequence>